<gene>
    <name evidence="1" type="ORF">PAXRUDRAFT_497597</name>
</gene>
<sequence length="123" mass="13785">MSGPASGRYNIVPSFLLQPSPGVGVPFFVGGTMRYVAFDENFQVAMECGPIRARKVQDHVGNGRAWSITPLEGDRYVIEEDIPIMPRLAWTLPSPEPKSKVTLQYAEIPLPNQQWLFRPVLED</sequence>
<organism evidence="1 2">
    <name type="scientific">Paxillus rubicundulus Ve08.2h10</name>
    <dbReference type="NCBI Taxonomy" id="930991"/>
    <lineage>
        <taxon>Eukaryota</taxon>
        <taxon>Fungi</taxon>
        <taxon>Dikarya</taxon>
        <taxon>Basidiomycota</taxon>
        <taxon>Agaricomycotina</taxon>
        <taxon>Agaricomycetes</taxon>
        <taxon>Agaricomycetidae</taxon>
        <taxon>Boletales</taxon>
        <taxon>Paxilineae</taxon>
        <taxon>Paxillaceae</taxon>
        <taxon>Paxillus</taxon>
    </lineage>
</organism>
<dbReference type="HOGENOM" id="CLU_2015988_0_0_1"/>
<reference evidence="2" key="2">
    <citation type="submission" date="2015-01" db="EMBL/GenBank/DDBJ databases">
        <title>Evolutionary Origins and Diversification of the Mycorrhizal Mutualists.</title>
        <authorList>
            <consortium name="DOE Joint Genome Institute"/>
            <consortium name="Mycorrhizal Genomics Consortium"/>
            <person name="Kohler A."/>
            <person name="Kuo A."/>
            <person name="Nagy L.G."/>
            <person name="Floudas D."/>
            <person name="Copeland A."/>
            <person name="Barry K.W."/>
            <person name="Cichocki N."/>
            <person name="Veneault-Fourrey C."/>
            <person name="LaButti K."/>
            <person name="Lindquist E.A."/>
            <person name="Lipzen A."/>
            <person name="Lundell T."/>
            <person name="Morin E."/>
            <person name="Murat C."/>
            <person name="Riley R."/>
            <person name="Ohm R."/>
            <person name="Sun H."/>
            <person name="Tunlid A."/>
            <person name="Henrissat B."/>
            <person name="Grigoriev I.V."/>
            <person name="Hibbett D.S."/>
            <person name="Martin F."/>
        </authorList>
    </citation>
    <scope>NUCLEOTIDE SEQUENCE [LARGE SCALE GENOMIC DNA]</scope>
    <source>
        <strain evidence="2">Ve08.2h10</strain>
    </source>
</reference>
<keyword evidence="2" id="KW-1185">Reference proteome</keyword>
<protein>
    <submittedName>
        <fullName evidence="1">Unplaced genomic scaffold scaffold_34, whole genome shotgun sequence</fullName>
    </submittedName>
</protein>
<reference evidence="1 2" key="1">
    <citation type="submission" date="2014-04" db="EMBL/GenBank/DDBJ databases">
        <authorList>
            <consortium name="DOE Joint Genome Institute"/>
            <person name="Kuo A."/>
            <person name="Kohler A."/>
            <person name="Jargeat P."/>
            <person name="Nagy L.G."/>
            <person name="Floudas D."/>
            <person name="Copeland A."/>
            <person name="Barry K.W."/>
            <person name="Cichocki N."/>
            <person name="Veneault-Fourrey C."/>
            <person name="LaButti K."/>
            <person name="Lindquist E.A."/>
            <person name="Lipzen A."/>
            <person name="Lundell T."/>
            <person name="Morin E."/>
            <person name="Murat C."/>
            <person name="Sun H."/>
            <person name="Tunlid A."/>
            <person name="Henrissat B."/>
            <person name="Grigoriev I.V."/>
            <person name="Hibbett D.S."/>
            <person name="Martin F."/>
            <person name="Nordberg H.P."/>
            <person name="Cantor M.N."/>
            <person name="Hua S.X."/>
        </authorList>
    </citation>
    <scope>NUCLEOTIDE SEQUENCE [LARGE SCALE GENOMIC DNA]</scope>
    <source>
        <strain evidence="1 2">Ve08.2h10</strain>
    </source>
</reference>
<dbReference type="InParanoid" id="A0A0D0DWA0"/>
<evidence type="ECO:0000313" key="2">
    <source>
        <dbReference type="Proteomes" id="UP000054538"/>
    </source>
</evidence>
<dbReference type="AlphaFoldDB" id="A0A0D0DWA0"/>
<dbReference type="Proteomes" id="UP000054538">
    <property type="component" value="Unassembled WGS sequence"/>
</dbReference>
<proteinExistence type="predicted"/>
<name>A0A0D0DWA0_9AGAM</name>
<evidence type="ECO:0000313" key="1">
    <source>
        <dbReference type="EMBL" id="KIK99553.1"/>
    </source>
</evidence>
<accession>A0A0D0DWA0</accession>
<dbReference type="OrthoDB" id="2707342at2759"/>
<dbReference type="EMBL" id="KN824856">
    <property type="protein sequence ID" value="KIK99553.1"/>
    <property type="molecule type" value="Genomic_DNA"/>
</dbReference>